<dbReference type="InterPro" id="IPR036691">
    <property type="entry name" value="Endo/exonu/phosph_ase_sf"/>
</dbReference>
<dbReference type="InterPro" id="IPR043128">
    <property type="entry name" value="Rev_trsase/Diguanyl_cyclase"/>
</dbReference>
<dbReference type="EMBL" id="HBUF01366224">
    <property type="protein sequence ID" value="CAG6723686.1"/>
    <property type="molecule type" value="Transcribed_RNA"/>
</dbReference>
<dbReference type="InterPro" id="IPR043502">
    <property type="entry name" value="DNA/RNA_pol_sf"/>
</dbReference>
<name>A0A8D8VL99_9HEMI</name>
<dbReference type="CDD" id="cd01650">
    <property type="entry name" value="RT_nLTR_like"/>
    <property type="match status" value="1"/>
</dbReference>
<feature type="domain" description="Reverse transcriptase" evidence="1">
    <location>
        <begin position="532"/>
        <end position="803"/>
    </location>
</feature>
<accession>A0A8D8VL99</accession>
<organism evidence="2">
    <name type="scientific">Cacopsylla melanoneura</name>
    <dbReference type="NCBI Taxonomy" id="428564"/>
    <lineage>
        <taxon>Eukaryota</taxon>
        <taxon>Metazoa</taxon>
        <taxon>Ecdysozoa</taxon>
        <taxon>Arthropoda</taxon>
        <taxon>Hexapoda</taxon>
        <taxon>Insecta</taxon>
        <taxon>Pterygota</taxon>
        <taxon>Neoptera</taxon>
        <taxon>Paraneoptera</taxon>
        <taxon>Hemiptera</taxon>
        <taxon>Sternorrhyncha</taxon>
        <taxon>Psylloidea</taxon>
        <taxon>Psyllidae</taxon>
        <taxon>Psyllinae</taxon>
        <taxon>Cacopsylla</taxon>
    </lineage>
</organism>
<dbReference type="InterPro" id="IPR005135">
    <property type="entry name" value="Endo/exonuclease/phosphatase"/>
</dbReference>
<evidence type="ECO:0000313" key="2">
    <source>
        <dbReference type="EMBL" id="CAG6723686.1"/>
    </source>
</evidence>
<dbReference type="CDD" id="cd09076">
    <property type="entry name" value="L1-EN"/>
    <property type="match status" value="1"/>
</dbReference>
<dbReference type="SUPFAM" id="SSF56672">
    <property type="entry name" value="DNA/RNA polymerases"/>
    <property type="match status" value="1"/>
</dbReference>
<dbReference type="Pfam" id="PF03372">
    <property type="entry name" value="Exo_endo_phos"/>
    <property type="match status" value="1"/>
</dbReference>
<sequence length="988" mass="114174">MANFRINNSGVSSPPFGSPGGTILSDAMKKTDNIKSEVKIGTWNVNSMLELGKAHNIVQEMKRLDIKILGISESRWKESGSRVVQDTTIYYSGSSESSNLHGVAIAIDKSLKNTVKHFLPVSPRVLVLQLNACKRNLNLIQVYAPTADKEEEELENFYKDIDTAMRVTKGVDVTIVLGDLNAKVGEGPSNECVGRFGLGERNDRGDRLLQFCQEKQMVITNTLFKLPRRRLYTWKSPKDTPDNIVRNQIDYILIKMRYKNAVKSAKTYPGADIGTDHTLLVARIHIRLKKLTQPKSHKEIDVKQLRDVSVLAKVYDDINQKLAPLEITDSLIEPERVWQNIKSAVMEPSRRHLERKKNNKGKDWMTESILRLMEERRKVKNISKIEYRQLQNTIRYECRKAKERWLETKCQEMEELQRQNDSHNLHKKIKELVGGKKQTTHYLVDENGKIVVETKEQIEMWERYIERLFDDERERDDDMTTATGPEILIDEVEYAIRNIKEGKAVGPDELPGDILKLIKKEHLGKITHLFNLVYQTGDIPADWLKSTFITLPKKPNAKKCEDHRTISLMSHTLKTFLKVIHKRIVNKLEENISDTQFGFRNGLGTREALFAYNVIIQRCLDVNQTVYVCFLDYNKAFDKVRHGLLISILKDENIDSRDIQIIKNLYFNQKAEIRVQSITSKDLAIKRGVRQGCVLSPLLFNVYSERIMTKALEEERGGININGRPVNNIRYADDTVLLAETMEDLQRMLNNVIQASEESGLTLNTKKTKYMIVAKTATPPEDLYAGREKLEKVDAYNYLGSRVTCTADYLTEIKIRIEKARAAFLKMRTVLTARDLSINLRTRLLKCYVFPVLLYGVEAWTLNKECERKLQAFEMWSYRRILRIPWTDRVTNIEVLNRMGKEVEVLYDIKRRKLSYLGHVMRGPKYEILHLIIQGKIVGKRSVGRRRISWLRNLREWFNCSSCDLFRAAANKVRLAMMMANLRDGDGT</sequence>
<evidence type="ECO:0000259" key="1">
    <source>
        <dbReference type="PROSITE" id="PS50878"/>
    </source>
</evidence>
<dbReference type="InterPro" id="IPR000477">
    <property type="entry name" value="RT_dom"/>
</dbReference>
<dbReference type="SUPFAM" id="SSF56219">
    <property type="entry name" value="DNase I-like"/>
    <property type="match status" value="1"/>
</dbReference>
<dbReference type="Gene3D" id="3.60.10.10">
    <property type="entry name" value="Endonuclease/exonuclease/phosphatase"/>
    <property type="match status" value="1"/>
</dbReference>
<reference evidence="2" key="1">
    <citation type="submission" date="2021-05" db="EMBL/GenBank/DDBJ databases">
        <authorList>
            <person name="Alioto T."/>
            <person name="Alioto T."/>
            <person name="Gomez Garrido J."/>
        </authorList>
    </citation>
    <scope>NUCLEOTIDE SEQUENCE</scope>
</reference>
<dbReference type="PANTHER" id="PTHR47027">
    <property type="entry name" value="REVERSE TRANSCRIPTASE DOMAIN-CONTAINING PROTEIN"/>
    <property type="match status" value="1"/>
</dbReference>
<dbReference type="Gene3D" id="3.30.70.270">
    <property type="match status" value="1"/>
</dbReference>
<proteinExistence type="predicted"/>
<dbReference type="GO" id="GO:0003824">
    <property type="term" value="F:catalytic activity"/>
    <property type="evidence" value="ECO:0007669"/>
    <property type="project" value="InterPro"/>
</dbReference>
<protein>
    <submittedName>
        <fullName evidence="2">Craniofacial development protein 2</fullName>
    </submittedName>
</protein>
<dbReference type="AlphaFoldDB" id="A0A8D8VL99"/>
<dbReference type="PANTHER" id="PTHR47027:SF8">
    <property type="entry name" value="RIBONUCLEASE H"/>
    <property type="match status" value="1"/>
</dbReference>
<dbReference type="GO" id="GO:0071897">
    <property type="term" value="P:DNA biosynthetic process"/>
    <property type="evidence" value="ECO:0007669"/>
    <property type="project" value="UniProtKB-ARBA"/>
</dbReference>
<dbReference type="PROSITE" id="PS50878">
    <property type="entry name" value="RT_POL"/>
    <property type="match status" value="1"/>
</dbReference>
<dbReference type="Pfam" id="PF00078">
    <property type="entry name" value="RVT_1"/>
    <property type="match status" value="1"/>
</dbReference>